<protein>
    <recommendedName>
        <fullName evidence="3">HemN C-terminal domain-containing protein</fullName>
    </recommendedName>
</protein>
<proteinExistence type="predicted"/>
<comment type="caution">
    <text evidence="1">The sequence shown here is derived from an EMBL/GenBank/DDBJ whole genome shotgun (WGS) entry which is preliminary data.</text>
</comment>
<dbReference type="RefSeq" id="WP_048883353.1">
    <property type="nucleotide sequence ID" value="NZ_BAQJ01000033.1"/>
</dbReference>
<evidence type="ECO:0008006" key="3">
    <source>
        <dbReference type="Google" id="ProtNLM"/>
    </source>
</evidence>
<gene>
    <name evidence="1" type="ORF">AA0521_1127</name>
</gene>
<evidence type="ECO:0000313" key="2">
    <source>
        <dbReference type="Proteomes" id="UP001061452"/>
    </source>
</evidence>
<reference evidence="1" key="1">
    <citation type="submission" date="2013-04" db="EMBL/GenBank/DDBJ databases">
        <title>The genome sequencing project of 58 acetic acid bacteria.</title>
        <authorList>
            <person name="Okamoto-Kainuma A."/>
            <person name="Ishikawa M."/>
            <person name="Umino S."/>
            <person name="Koizumi Y."/>
            <person name="Shiwa Y."/>
            <person name="Yoshikawa H."/>
            <person name="Matsutani M."/>
            <person name="Matsushita K."/>
        </authorList>
    </citation>
    <scope>NUCLEOTIDE SEQUENCE</scope>
    <source>
        <strain evidence="1">NRIC 0521</strain>
    </source>
</reference>
<dbReference type="Proteomes" id="UP001061452">
    <property type="component" value="Unassembled WGS sequence"/>
</dbReference>
<name>A0ABQ0PJL4_9PROT</name>
<organism evidence="1 2">
    <name type="scientific">Komagataeibacter intermedius NRIC 0521</name>
    <dbReference type="NCBI Taxonomy" id="1307934"/>
    <lineage>
        <taxon>Bacteria</taxon>
        <taxon>Pseudomonadati</taxon>
        <taxon>Pseudomonadota</taxon>
        <taxon>Alphaproteobacteria</taxon>
        <taxon>Acetobacterales</taxon>
        <taxon>Acetobacteraceae</taxon>
        <taxon>Komagataeibacter</taxon>
    </lineage>
</organism>
<dbReference type="EMBL" id="BAQJ01000033">
    <property type="protein sequence ID" value="GBQ68004.1"/>
    <property type="molecule type" value="Genomic_DNA"/>
</dbReference>
<keyword evidence="2" id="KW-1185">Reference proteome</keyword>
<sequence>MSTTTNLPTRLRKAWRVTVEGYDGEGIYFAHTAGRARMMCWRGMDCERGRIIEIHARRWREKDQVLPHRDPIADTLSKEEMRCLLHAFGLNEYEPWKAGYRDHYFTSSKDKTMLGLVDRGLMHPGKAPCWEDTNVYFRLTELGRHVALSLTPLYEAR</sequence>
<evidence type="ECO:0000313" key="1">
    <source>
        <dbReference type="EMBL" id="GBQ68004.1"/>
    </source>
</evidence>
<accession>A0ABQ0PJL4</accession>